<protein>
    <submittedName>
        <fullName evidence="1">Uncharacterized protein</fullName>
    </submittedName>
</protein>
<reference evidence="1 2" key="1">
    <citation type="submission" date="2018-07" db="EMBL/GenBank/DDBJ databases">
        <title>Genome sequencing of Runella.</title>
        <authorList>
            <person name="Baek M.-G."/>
            <person name="Yi H."/>
        </authorList>
    </citation>
    <scope>NUCLEOTIDE SEQUENCE [LARGE SCALE GENOMIC DNA]</scope>
    <source>
        <strain evidence="1 2">HYN0085</strain>
    </source>
</reference>
<dbReference type="KEGG" id="run:DR864_24890"/>
<name>A0A344TQ19_9BACT</name>
<dbReference type="EMBL" id="CP030850">
    <property type="protein sequence ID" value="AXE20740.1"/>
    <property type="molecule type" value="Genomic_DNA"/>
</dbReference>
<evidence type="ECO:0000313" key="1">
    <source>
        <dbReference type="EMBL" id="AXE20740.1"/>
    </source>
</evidence>
<sequence length="92" mass="10732">MTVTYQLTEEEFDYRLFRRIKSQFARRTGSFKIKIEIEENELDETEAIMANPYLFEKIKAGIKSVENGNVISFTPEQFDELVKKHSVHASGI</sequence>
<keyword evidence="2" id="KW-1185">Reference proteome</keyword>
<organism evidence="1 2">
    <name type="scientific">Runella rosea</name>
    <dbReference type="NCBI Taxonomy" id="2259595"/>
    <lineage>
        <taxon>Bacteria</taxon>
        <taxon>Pseudomonadati</taxon>
        <taxon>Bacteroidota</taxon>
        <taxon>Cytophagia</taxon>
        <taxon>Cytophagales</taxon>
        <taxon>Spirosomataceae</taxon>
        <taxon>Runella</taxon>
    </lineage>
</organism>
<proteinExistence type="predicted"/>
<gene>
    <name evidence="1" type="ORF">DR864_24890</name>
</gene>
<dbReference type="AlphaFoldDB" id="A0A344TQ19"/>
<dbReference type="OrthoDB" id="9856495at2"/>
<evidence type="ECO:0000313" key="2">
    <source>
        <dbReference type="Proteomes" id="UP000251993"/>
    </source>
</evidence>
<dbReference type="Proteomes" id="UP000251993">
    <property type="component" value="Chromosome"/>
</dbReference>
<dbReference type="RefSeq" id="WP_114069502.1">
    <property type="nucleotide sequence ID" value="NZ_CP030850.1"/>
</dbReference>
<accession>A0A344TQ19</accession>